<name>A0A1V1P067_9BACT</name>
<evidence type="ECO:0000313" key="2">
    <source>
        <dbReference type="EMBL" id="ETR68145.1"/>
    </source>
</evidence>
<gene>
    <name evidence="2" type="ORF">OMM_04737</name>
</gene>
<reference evidence="3" key="1">
    <citation type="submission" date="2012-11" db="EMBL/GenBank/DDBJ databases">
        <authorList>
            <person name="Lucero-Rivera Y.E."/>
            <person name="Tovar-Ramirez D."/>
        </authorList>
    </citation>
    <scope>NUCLEOTIDE SEQUENCE [LARGE SCALE GENOMIC DNA]</scope>
    <source>
        <strain evidence="3">Araruama</strain>
    </source>
</reference>
<proteinExistence type="predicted"/>
<evidence type="ECO:0000313" key="3">
    <source>
        <dbReference type="Proteomes" id="UP000189670"/>
    </source>
</evidence>
<evidence type="ECO:0000259" key="1">
    <source>
        <dbReference type="Pfam" id="PF13304"/>
    </source>
</evidence>
<comment type="caution">
    <text evidence="2">The sequence shown here is derived from an EMBL/GenBank/DDBJ whole genome shotgun (WGS) entry which is preliminary data.</text>
</comment>
<dbReference type="GO" id="GO:0016887">
    <property type="term" value="F:ATP hydrolysis activity"/>
    <property type="evidence" value="ECO:0007669"/>
    <property type="project" value="InterPro"/>
</dbReference>
<accession>A0A1V1P067</accession>
<dbReference type="Gene3D" id="3.40.50.300">
    <property type="entry name" value="P-loop containing nucleotide triphosphate hydrolases"/>
    <property type="match status" value="1"/>
</dbReference>
<dbReference type="InterPro" id="IPR027417">
    <property type="entry name" value="P-loop_NTPase"/>
</dbReference>
<dbReference type="Proteomes" id="UP000189670">
    <property type="component" value="Unassembled WGS sequence"/>
</dbReference>
<dbReference type="Pfam" id="PF13304">
    <property type="entry name" value="AAA_21"/>
    <property type="match status" value="1"/>
</dbReference>
<dbReference type="InterPro" id="IPR003959">
    <property type="entry name" value="ATPase_AAA_core"/>
</dbReference>
<dbReference type="SUPFAM" id="SSF52540">
    <property type="entry name" value="P-loop containing nucleoside triphosphate hydrolases"/>
    <property type="match status" value="1"/>
</dbReference>
<sequence>MANSFLSVDDIHLIMDRYKTIEVIQNSDENVKTRLFLASKISENVYKQIKSKFKAVFPYVEDIKIEPYVSKHSMSLQHILFIQIRDKGIGHWIDERQISAGMLRTLYHISEIFLGTSGSVILIDEFENSLGINCIDDLTSELLINKRDLQFVITSHHPYIINNINYSNWKIVTRIAGNVTARDAVDFHLGHSKHAAFTQLINLDAFCEGIEQ</sequence>
<dbReference type="GO" id="GO:0005524">
    <property type="term" value="F:ATP binding"/>
    <property type="evidence" value="ECO:0007669"/>
    <property type="project" value="InterPro"/>
</dbReference>
<organism evidence="2 3">
    <name type="scientific">Candidatus Magnetoglobus multicellularis str. Araruama</name>
    <dbReference type="NCBI Taxonomy" id="890399"/>
    <lineage>
        <taxon>Bacteria</taxon>
        <taxon>Pseudomonadati</taxon>
        <taxon>Thermodesulfobacteriota</taxon>
        <taxon>Desulfobacteria</taxon>
        <taxon>Desulfobacterales</taxon>
        <taxon>Desulfobacteraceae</taxon>
        <taxon>Candidatus Magnetoglobus</taxon>
    </lineage>
</organism>
<feature type="domain" description="ATPase AAA-type core" evidence="1">
    <location>
        <begin position="85"/>
        <end position="162"/>
    </location>
</feature>
<dbReference type="AlphaFoldDB" id="A0A1V1P067"/>
<dbReference type="EMBL" id="ATBP01001057">
    <property type="protein sequence ID" value="ETR68145.1"/>
    <property type="molecule type" value="Genomic_DNA"/>
</dbReference>
<protein>
    <recommendedName>
        <fullName evidence="1">ATPase AAA-type core domain-containing protein</fullName>
    </recommendedName>
</protein>